<protein>
    <recommendedName>
        <fullName evidence="5">DUF447 family protein</fullName>
    </recommendedName>
</protein>
<comment type="caution">
    <text evidence="3">The sequence shown here is derived from an EMBL/GenBank/DDBJ whole genome shotgun (WGS) entry which is preliminary data.</text>
</comment>
<dbReference type="InterPro" id="IPR007386">
    <property type="entry name" value="DUF447_N"/>
</dbReference>
<evidence type="ECO:0000259" key="1">
    <source>
        <dbReference type="Pfam" id="PF04289"/>
    </source>
</evidence>
<dbReference type="RefSeq" id="WP_318785932.1">
    <property type="nucleotide sequence ID" value="NZ_JAWDKC010000019.1"/>
</dbReference>
<proteinExistence type="predicted"/>
<evidence type="ECO:0000313" key="3">
    <source>
        <dbReference type="EMBL" id="MDV0445508.1"/>
    </source>
</evidence>
<dbReference type="Gene3D" id="1.20.58.290">
    <property type="entry name" value="Hypothetical membrane protein ta0354_69_121"/>
    <property type="match status" value="1"/>
</dbReference>
<feature type="domain" description="DUF447" evidence="1">
    <location>
        <begin position="24"/>
        <end position="152"/>
    </location>
</feature>
<reference evidence="3 4" key="1">
    <citation type="submission" date="2023-06" db="EMBL/GenBank/DDBJ databases">
        <title>Genome sequence of Methanimicrococcus sp. At1.</title>
        <authorList>
            <person name="Protasov E."/>
            <person name="Platt K."/>
            <person name="Poehlein A."/>
            <person name="Daniel R."/>
            <person name="Brune A."/>
        </authorList>
    </citation>
    <scope>NUCLEOTIDE SEQUENCE [LARGE SCALE GENOMIC DNA]</scope>
    <source>
        <strain evidence="3 4">At1</strain>
    </source>
</reference>
<accession>A0ABU3VQ33</accession>
<dbReference type="EMBL" id="JAWDKC010000019">
    <property type="protein sequence ID" value="MDV0445508.1"/>
    <property type="molecule type" value="Genomic_DNA"/>
</dbReference>
<dbReference type="Gene3D" id="2.30.110.10">
    <property type="entry name" value="Electron Transport, Fmn-binding Protein, Chain A"/>
    <property type="match status" value="1"/>
</dbReference>
<dbReference type="Pfam" id="PF20766">
    <property type="entry name" value="DUF447_C"/>
    <property type="match status" value="1"/>
</dbReference>
<dbReference type="SUPFAM" id="SSF50475">
    <property type="entry name" value="FMN-binding split barrel"/>
    <property type="match status" value="1"/>
</dbReference>
<evidence type="ECO:0008006" key="5">
    <source>
        <dbReference type="Google" id="ProtNLM"/>
    </source>
</evidence>
<dbReference type="InterPro" id="IPR012349">
    <property type="entry name" value="Split_barrel_FMN-bd"/>
</dbReference>
<evidence type="ECO:0000313" key="4">
    <source>
        <dbReference type="Proteomes" id="UP001272052"/>
    </source>
</evidence>
<name>A0ABU3VQ33_9EURY</name>
<sequence length="229" mass="26470">MAMEETAENLKQMEKFGISEGISELILTTNNANNGKDCRRPANAAPIGITWKNNRMFLHLFKGSSTYENLMREDFFAVNMTDDAFLYAQSTFYDLEAEEFDTVLHIADTGSNQTPTSVSIPVLKNADRFILFKCVNRTEAAESVIIDIVPIEFFILSEKEGFVFNRGFHSVIETCIHLTRYELTRDPIYIEYIRHHQRIIQRCGRKRDKKGFAVVRKRLTELEIADRIE</sequence>
<dbReference type="Proteomes" id="UP001272052">
    <property type="component" value="Unassembled WGS sequence"/>
</dbReference>
<dbReference type="Pfam" id="PF04289">
    <property type="entry name" value="DUF447_N"/>
    <property type="match status" value="1"/>
</dbReference>
<keyword evidence="4" id="KW-1185">Reference proteome</keyword>
<feature type="domain" description="DUF447" evidence="2">
    <location>
        <begin position="165"/>
        <end position="212"/>
    </location>
</feature>
<dbReference type="InterPro" id="IPR049288">
    <property type="entry name" value="DUF447_C"/>
</dbReference>
<evidence type="ECO:0000259" key="2">
    <source>
        <dbReference type="Pfam" id="PF20766"/>
    </source>
</evidence>
<organism evidence="3 4">
    <name type="scientific">Methanimicrococcus hacksteinii</name>
    <dbReference type="NCBI Taxonomy" id="3028293"/>
    <lineage>
        <taxon>Archaea</taxon>
        <taxon>Methanobacteriati</taxon>
        <taxon>Methanobacteriota</taxon>
        <taxon>Stenosarchaea group</taxon>
        <taxon>Methanomicrobia</taxon>
        <taxon>Methanosarcinales</taxon>
        <taxon>Methanosarcinaceae</taxon>
        <taxon>Methanimicrococcus</taxon>
    </lineage>
</organism>
<gene>
    <name evidence="3" type="ORF">MmiAt1_10910</name>
</gene>